<keyword evidence="4" id="KW-1185">Reference proteome</keyword>
<dbReference type="InterPro" id="IPR036249">
    <property type="entry name" value="Thioredoxin-like_sf"/>
</dbReference>
<dbReference type="Gene3D" id="3.40.30.10">
    <property type="entry name" value="Glutaredoxin"/>
    <property type="match status" value="1"/>
</dbReference>
<reference evidence="3" key="1">
    <citation type="journal article" date="2020" name="Stud. Mycol.">
        <title>101 Dothideomycetes genomes: a test case for predicting lifestyles and emergence of pathogens.</title>
        <authorList>
            <person name="Haridas S."/>
            <person name="Albert R."/>
            <person name="Binder M."/>
            <person name="Bloem J."/>
            <person name="Labutti K."/>
            <person name="Salamov A."/>
            <person name="Andreopoulos B."/>
            <person name="Baker S."/>
            <person name="Barry K."/>
            <person name="Bills G."/>
            <person name="Bluhm B."/>
            <person name="Cannon C."/>
            <person name="Castanera R."/>
            <person name="Culley D."/>
            <person name="Daum C."/>
            <person name="Ezra D."/>
            <person name="Gonzalez J."/>
            <person name="Henrissat B."/>
            <person name="Kuo A."/>
            <person name="Liang C."/>
            <person name="Lipzen A."/>
            <person name="Lutzoni F."/>
            <person name="Magnuson J."/>
            <person name="Mondo S."/>
            <person name="Nolan M."/>
            <person name="Ohm R."/>
            <person name="Pangilinan J."/>
            <person name="Park H.-J."/>
            <person name="Ramirez L."/>
            <person name="Alfaro M."/>
            <person name="Sun H."/>
            <person name="Tritt A."/>
            <person name="Yoshinaga Y."/>
            <person name="Zwiers L.-H."/>
            <person name="Turgeon B."/>
            <person name="Goodwin S."/>
            <person name="Spatafora J."/>
            <person name="Crous P."/>
            <person name="Grigoriev I."/>
        </authorList>
    </citation>
    <scope>NUCLEOTIDE SEQUENCE</scope>
    <source>
        <strain evidence="3">CBS 262.69</strain>
    </source>
</reference>
<dbReference type="AlphaFoldDB" id="A0A6G1I1G0"/>
<dbReference type="OrthoDB" id="4951845at2759"/>
<dbReference type="SUPFAM" id="SSF52833">
    <property type="entry name" value="Thioredoxin-like"/>
    <property type="match status" value="1"/>
</dbReference>
<dbReference type="Pfam" id="PF22041">
    <property type="entry name" value="GST_C_7"/>
    <property type="match status" value="1"/>
</dbReference>
<name>A0A6G1I1G0_9PEZI</name>
<dbReference type="SUPFAM" id="SSF47616">
    <property type="entry name" value="GST C-terminal domain-like"/>
    <property type="match status" value="1"/>
</dbReference>
<dbReference type="EMBL" id="ML996692">
    <property type="protein sequence ID" value="KAF2402092.1"/>
    <property type="molecule type" value="Genomic_DNA"/>
</dbReference>
<proteinExistence type="predicted"/>
<dbReference type="Proteomes" id="UP000799640">
    <property type="component" value="Unassembled WGS sequence"/>
</dbReference>
<accession>A0A6G1I1G0</accession>
<sequence length="242" mass="26136">MTLLLYDIPTRDGSGCWSPNPWKTRLALNYKGIPYKTEWLEYPEITPKLSSLGIPPRPPGGIPNVPYTIPTVRLPSGALVMDSANIAPALEAAYPSHPSLHLDSPLWARIEALVPSIIYPLAGLYLPRVPEVLLGPASAADYHAKREGEFGMHLSRLAAGTEVEGAWAQAGTGFRELAGLLRASGGPFLMGAMPSYADFVVVSMLHAFRLVDEGLWARAVGQDASIKALYEGCAPWLARATY</sequence>
<feature type="domain" description="Glutathione S-transferase UstS-like C-terminal" evidence="2">
    <location>
        <begin position="112"/>
        <end position="236"/>
    </location>
</feature>
<dbReference type="InterPro" id="IPR004045">
    <property type="entry name" value="Glutathione_S-Trfase_N"/>
</dbReference>
<evidence type="ECO:0000259" key="2">
    <source>
        <dbReference type="Pfam" id="PF22041"/>
    </source>
</evidence>
<dbReference type="Pfam" id="PF13409">
    <property type="entry name" value="GST_N_2"/>
    <property type="match status" value="1"/>
</dbReference>
<evidence type="ECO:0000259" key="1">
    <source>
        <dbReference type="Pfam" id="PF13409"/>
    </source>
</evidence>
<organism evidence="3 4">
    <name type="scientific">Trichodelitschia bisporula</name>
    <dbReference type="NCBI Taxonomy" id="703511"/>
    <lineage>
        <taxon>Eukaryota</taxon>
        <taxon>Fungi</taxon>
        <taxon>Dikarya</taxon>
        <taxon>Ascomycota</taxon>
        <taxon>Pezizomycotina</taxon>
        <taxon>Dothideomycetes</taxon>
        <taxon>Dothideomycetes incertae sedis</taxon>
        <taxon>Phaeotrichales</taxon>
        <taxon>Phaeotrichaceae</taxon>
        <taxon>Trichodelitschia</taxon>
    </lineage>
</organism>
<protein>
    <submittedName>
        <fullName evidence="3">Uncharacterized protein</fullName>
    </submittedName>
</protein>
<dbReference type="InterPro" id="IPR054416">
    <property type="entry name" value="GST_UstS-like_C"/>
</dbReference>
<dbReference type="CDD" id="cd03038">
    <property type="entry name" value="GST_N_etherase_LigE"/>
    <property type="match status" value="1"/>
</dbReference>
<dbReference type="InterPro" id="IPR036282">
    <property type="entry name" value="Glutathione-S-Trfase_C_sf"/>
</dbReference>
<evidence type="ECO:0000313" key="3">
    <source>
        <dbReference type="EMBL" id="KAF2402092.1"/>
    </source>
</evidence>
<feature type="domain" description="GST N-terminal" evidence="1">
    <location>
        <begin position="17"/>
        <end position="92"/>
    </location>
</feature>
<dbReference type="Gene3D" id="1.20.1050.10">
    <property type="match status" value="1"/>
</dbReference>
<evidence type="ECO:0000313" key="4">
    <source>
        <dbReference type="Proteomes" id="UP000799640"/>
    </source>
</evidence>
<gene>
    <name evidence="3" type="ORF">EJ06DRAFT_537261</name>
</gene>